<dbReference type="STRING" id="195522.BD01_0964"/>
<dbReference type="KEGG" id="tnu:BD01_0964"/>
<sequence length="247" mass="27480">MLNVEPGEYYSIVDKLFASRIVEAVEPLGASVERIDAKIRHEGRVLFLSFEVEVVQHSLAGIVDMETVIQGIVEKLIQEANSSFGKLYGVAFALESLKVRENVPRGTEKTEVKLVVSGPPELEDSLRRLGRGLMITLKDWGVPLSSLTVTTDLVSPKVVSIVLRLTKKMSEAEKDTLRDAVEAKARNYAKALLPEDLEVQVKVLDPSDRNIAQVMKRAKDIEKEIEMLTQDEELRKLMEALGKSPSP</sequence>
<dbReference type="EMBL" id="CP007264">
    <property type="protein sequence ID" value="AHL22583.1"/>
    <property type="molecule type" value="Genomic_DNA"/>
</dbReference>
<dbReference type="RefSeq" id="WP_042690614.1">
    <property type="nucleotide sequence ID" value="NZ_CP007264.1"/>
</dbReference>
<accession>W8NTJ1</accession>
<reference evidence="1 2" key="1">
    <citation type="submission" date="2014-02" db="EMBL/GenBank/DDBJ databases">
        <title>Genome Sequence of an Hyperthermophilic Archaeon, Thermococcus nautili 30-1, producing viral vesicles.</title>
        <authorList>
            <person name="Oberto J."/>
            <person name="Gaudin M."/>
            <person name="Cossu M."/>
            <person name="Gorlas A."/>
            <person name="Slesarev A."/>
            <person name="Marguet E."/>
            <person name="Forterre P."/>
        </authorList>
    </citation>
    <scope>NUCLEOTIDE SEQUENCE [LARGE SCALE GENOMIC DNA]</scope>
    <source>
        <strain evidence="1 2">30-1</strain>
    </source>
</reference>
<keyword evidence="2" id="KW-1185">Reference proteome</keyword>
<dbReference type="Proteomes" id="UP000019434">
    <property type="component" value="Chromosome"/>
</dbReference>
<organism evidence="1 2">
    <name type="scientific">Thermococcus nautili</name>
    <dbReference type="NCBI Taxonomy" id="195522"/>
    <lineage>
        <taxon>Archaea</taxon>
        <taxon>Methanobacteriati</taxon>
        <taxon>Methanobacteriota</taxon>
        <taxon>Thermococci</taxon>
        <taxon>Thermococcales</taxon>
        <taxon>Thermococcaceae</taxon>
        <taxon>Thermococcus</taxon>
    </lineage>
</organism>
<gene>
    <name evidence="1" type="ORF">BD01_0964</name>
</gene>
<dbReference type="OrthoDB" id="91750at2157"/>
<protein>
    <submittedName>
        <fullName evidence="1">Uncharacterized protein</fullName>
    </submittedName>
</protein>
<dbReference type="AlphaFoldDB" id="W8NTJ1"/>
<dbReference type="eggNOG" id="arCOG07143">
    <property type="taxonomic scope" value="Archaea"/>
</dbReference>
<evidence type="ECO:0000313" key="1">
    <source>
        <dbReference type="EMBL" id="AHL22583.1"/>
    </source>
</evidence>
<dbReference type="HOGENOM" id="CLU_1127136_0_0_2"/>
<name>W8NTJ1_9EURY</name>
<evidence type="ECO:0000313" key="2">
    <source>
        <dbReference type="Proteomes" id="UP000019434"/>
    </source>
</evidence>
<dbReference type="GeneID" id="82171359"/>
<proteinExistence type="predicted"/>